<comment type="caution">
    <text evidence="2">The sequence shown here is derived from an EMBL/GenBank/DDBJ whole genome shotgun (WGS) entry which is preliminary data.</text>
</comment>
<evidence type="ECO:0000313" key="3">
    <source>
        <dbReference type="Proteomes" id="UP000249363"/>
    </source>
</evidence>
<dbReference type="PANTHER" id="PTHR43056">
    <property type="entry name" value="PEPTIDASE S9 PROLYL OLIGOPEPTIDASE"/>
    <property type="match status" value="1"/>
</dbReference>
<dbReference type="InterPro" id="IPR029058">
    <property type="entry name" value="AB_hydrolase_fold"/>
</dbReference>
<dbReference type="InterPro" id="IPR000383">
    <property type="entry name" value="Xaa-Pro-like_dom"/>
</dbReference>
<evidence type="ECO:0000259" key="1">
    <source>
        <dbReference type="Pfam" id="PF02129"/>
    </source>
</evidence>
<dbReference type="InterPro" id="IPR005674">
    <property type="entry name" value="CocE/Ser_esterase"/>
</dbReference>
<reference evidence="2 3" key="1">
    <citation type="journal article" date="2017" name="Biotechnol. Biofuels">
        <title>Differential beta-glucosidase expression as a function of carbon source availability in Talaromyces amestolkiae: a genomic and proteomic approach.</title>
        <authorList>
            <person name="de Eugenio L.I."/>
            <person name="Mendez-Liter J.A."/>
            <person name="Nieto-Dominguez M."/>
            <person name="Alonso L."/>
            <person name="Gil-Munoz J."/>
            <person name="Barriuso J."/>
            <person name="Prieto A."/>
            <person name="Martinez M.J."/>
        </authorList>
    </citation>
    <scope>NUCLEOTIDE SEQUENCE [LARGE SCALE GENOMIC DNA]</scope>
    <source>
        <strain evidence="2 3">CIB</strain>
    </source>
</reference>
<dbReference type="Proteomes" id="UP000249363">
    <property type="component" value="Unassembled WGS sequence"/>
</dbReference>
<dbReference type="STRING" id="1196081.A0A364L0Z6"/>
<sequence>MGNGVKIYVDVFRPEGATEKLSVIFTFSPYGKHGLKTFEIFPGADVPKALISKYAVWESIDFVVWTEIGYAVINGDCRGSWGSEGDQEVFSLQESEDGHDCIEWAGKLPWSNGKVGMIGVSYLAIVQWGITAQKPPHLAAFCPWERFTDFYRDYTHHGGFPDGNQCAYRNLSKIIAPAYIVADWGDHSMHTGGTLNGFMGISSKEKWLEVHGRKKWRYFFEQESVASQDAFFKKYLKGEASEIDRLPRVRLEIRDRAYESTVQDDCVRFYHNFNEDTGLTGNM</sequence>
<dbReference type="InterPro" id="IPR050585">
    <property type="entry name" value="Xaa-Pro_dipeptidyl-ppase/CocE"/>
</dbReference>
<protein>
    <recommendedName>
        <fullName evidence="1">Xaa-Pro dipeptidyl-peptidase-like domain-containing protein</fullName>
    </recommendedName>
</protein>
<dbReference type="EMBL" id="MIKG01000009">
    <property type="protein sequence ID" value="RAO69454.1"/>
    <property type="molecule type" value="Genomic_DNA"/>
</dbReference>
<dbReference type="NCBIfam" id="TIGR00976">
    <property type="entry name" value="CocE_NonD"/>
    <property type="match status" value="1"/>
</dbReference>
<feature type="domain" description="Xaa-Pro dipeptidyl-peptidase-like" evidence="1">
    <location>
        <begin position="4"/>
        <end position="162"/>
    </location>
</feature>
<gene>
    <name evidence="2" type="ORF">BHQ10_005466</name>
</gene>
<dbReference type="OrthoDB" id="2578740at2759"/>
<accession>A0A364L0Z6</accession>
<dbReference type="PANTHER" id="PTHR43056:SF10">
    <property type="entry name" value="COCE_NOND FAMILY, PUTATIVE (AFU_ORTHOLOGUE AFUA_7G00600)-RELATED"/>
    <property type="match status" value="1"/>
</dbReference>
<evidence type="ECO:0000313" key="2">
    <source>
        <dbReference type="EMBL" id="RAO69454.1"/>
    </source>
</evidence>
<dbReference type="SUPFAM" id="SSF53474">
    <property type="entry name" value="alpha/beta-Hydrolases"/>
    <property type="match status" value="1"/>
</dbReference>
<dbReference type="AlphaFoldDB" id="A0A364L0Z6"/>
<dbReference type="GO" id="GO:0016787">
    <property type="term" value="F:hydrolase activity"/>
    <property type="evidence" value="ECO:0007669"/>
    <property type="project" value="InterPro"/>
</dbReference>
<name>A0A364L0Z6_TALAM</name>
<keyword evidence="3" id="KW-1185">Reference proteome</keyword>
<dbReference type="GeneID" id="63794682"/>
<proteinExistence type="predicted"/>
<dbReference type="RefSeq" id="XP_040733970.1">
    <property type="nucleotide sequence ID" value="XM_040877945.1"/>
</dbReference>
<dbReference type="Pfam" id="PF02129">
    <property type="entry name" value="Peptidase_S15"/>
    <property type="match status" value="1"/>
</dbReference>
<dbReference type="Gene3D" id="3.40.50.1820">
    <property type="entry name" value="alpha/beta hydrolase"/>
    <property type="match status" value="1"/>
</dbReference>
<organism evidence="2 3">
    <name type="scientific">Talaromyces amestolkiae</name>
    <dbReference type="NCBI Taxonomy" id="1196081"/>
    <lineage>
        <taxon>Eukaryota</taxon>
        <taxon>Fungi</taxon>
        <taxon>Dikarya</taxon>
        <taxon>Ascomycota</taxon>
        <taxon>Pezizomycotina</taxon>
        <taxon>Eurotiomycetes</taxon>
        <taxon>Eurotiomycetidae</taxon>
        <taxon>Eurotiales</taxon>
        <taxon>Trichocomaceae</taxon>
        <taxon>Talaromyces</taxon>
        <taxon>Talaromyces sect. Talaromyces</taxon>
    </lineage>
</organism>